<reference evidence="3 4" key="1">
    <citation type="submission" date="2023-01" db="EMBL/GenBank/DDBJ databases">
        <authorList>
            <person name="Whitehead M."/>
        </authorList>
    </citation>
    <scope>NUCLEOTIDE SEQUENCE [LARGE SCALE GENOMIC DNA]</scope>
</reference>
<dbReference type="AlphaFoldDB" id="A0AAV0WIU1"/>
<evidence type="ECO:0000313" key="4">
    <source>
        <dbReference type="Proteomes" id="UP001160148"/>
    </source>
</evidence>
<gene>
    <name evidence="3" type="ORF">MEUPH1_LOCUS11659</name>
</gene>
<dbReference type="PANTHER" id="PTHR46289">
    <property type="entry name" value="52 KDA REPRESSOR OF THE INHIBITOR OF THE PROTEIN KINASE-LIKE PROTEIN-RELATED"/>
    <property type="match status" value="1"/>
</dbReference>
<accession>A0AAV0WIU1</accession>
<dbReference type="PANTHER" id="PTHR46289:SF14">
    <property type="entry name" value="DUF4371 DOMAIN-CONTAINING PROTEIN"/>
    <property type="match status" value="1"/>
</dbReference>
<feature type="domain" description="HAT C-terminal dimerisation" evidence="1">
    <location>
        <begin position="460"/>
        <end position="517"/>
    </location>
</feature>
<organism evidence="3 4">
    <name type="scientific">Macrosiphum euphorbiae</name>
    <name type="common">potato aphid</name>
    <dbReference type="NCBI Taxonomy" id="13131"/>
    <lineage>
        <taxon>Eukaryota</taxon>
        <taxon>Metazoa</taxon>
        <taxon>Ecdysozoa</taxon>
        <taxon>Arthropoda</taxon>
        <taxon>Hexapoda</taxon>
        <taxon>Insecta</taxon>
        <taxon>Pterygota</taxon>
        <taxon>Neoptera</taxon>
        <taxon>Paraneoptera</taxon>
        <taxon>Hemiptera</taxon>
        <taxon>Sternorrhyncha</taxon>
        <taxon>Aphidomorpha</taxon>
        <taxon>Aphidoidea</taxon>
        <taxon>Aphididae</taxon>
        <taxon>Macrosiphini</taxon>
        <taxon>Macrosiphum</taxon>
    </lineage>
</organism>
<feature type="domain" description="DUF4371" evidence="2">
    <location>
        <begin position="83"/>
        <end position="206"/>
    </location>
</feature>
<dbReference type="InterPro" id="IPR012337">
    <property type="entry name" value="RNaseH-like_sf"/>
</dbReference>
<dbReference type="InterPro" id="IPR052958">
    <property type="entry name" value="IFN-induced_PKR_regulator"/>
</dbReference>
<protein>
    <recommendedName>
        <fullName evidence="5">Repressor of the inhibitor of the protein kinase</fullName>
    </recommendedName>
</protein>
<keyword evidence="4" id="KW-1185">Reference proteome</keyword>
<dbReference type="GO" id="GO:0046983">
    <property type="term" value="F:protein dimerization activity"/>
    <property type="evidence" value="ECO:0007669"/>
    <property type="project" value="InterPro"/>
</dbReference>
<dbReference type="Proteomes" id="UP001160148">
    <property type="component" value="Unassembled WGS sequence"/>
</dbReference>
<dbReference type="SUPFAM" id="SSF53098">
    <property type="entry name" value="Ribonuclease H-like"/>
    <property type="match status" value="1"/>
</dbReference>
<dbReference type="InterPro" id="IPR025398">
    <property type="entry name" value="DUF4371"/>
</dbReference>
<dbReference type="EMBL" id="CARXXK010000002">
    <property type="protein sequence ID" value="CAI6355850.1"/>
    <property type="molecule type" value="Genomic_DNA"/>
</dbReference>
<dbReference type="Pfam" id="PF05699">
    <property type="entry name" value="Dimer_Tnp_hAT"/>
    <property type="match status" value="1"/>
</dbReference>
<name>A0AAV0WIU1_9HEMI</name>
<dbReference type="InterPro" id="IPR008906">
    <property type="entry name" value="HATC_C_dom"/>
</dbReference>
<evidence type="ECO:0000259" key="1">
    <source>
        <dbReference type="Pfam" id="PF05699"/>
    </source>
</evidence>
<sequence>MSNTQKQKNTLFSYFSTNKKICLENDEAASEEEEHELLQSTSKPITNINDIGNIVDKSFLKDADTKLVLTNLWVPDDDFLRSILEGPGKRNKYTSPTIQNDIIESCNTILLKKIAKKVNESKCFSVLADETTDISTKEQLAICVRYVSDDNMLHEDFLQFFEIESLTGEALANSILNGLSKCGIDCSYLHGQGYDGASNMSGQFRGVQSIVRLKYPKAVYVHCSAHSLNLAVSTASGIRPIRNSLDTICDWKDPADASMLKHSMEDTEFLISFYIVKFLFSFCLPLCKQLQKVQIDLKKTIAIVENVVITLKAIRDNYKTEFSQIYINVKMAADNVGIELKKKRVISKQTLRDNPNLLDCSIEHYYCVTVFLPYVDYYLMQLTERFINHKAIFEGFNCIFQSESLMVEMEDIVAFQKLVEFYSSTIDQHSSIAELKMWRVKLVNEKIVFTSGLHALDVCDKEFYPNIHELLKIFCTLPVSTATPERCFSSLKRIKSYLRNSMTENRLNGLALLACHRSIQIMPDEVIDELSIQKNRKLDFVL</sequence>
<evidence type="ECO:0000259" key="2">
    <source>
        <dbReference type="Pfam" id="PF14291"/>
    </source>
</evidence>
<evidence type="ECO:0000313" key="3">
    <source>
        <dbReference type="EMBL" id="CAI6355850.1"/>
    </source>
</evidence>
<evidence type="ECO:0008006" key="5">
    <source>
        <dbReference type="Google" id="ProtNLM"/>
    </source>
</evidence>
<comment type="caution">
    <text evidence="3">The sequence shown here is derived from an EMBL/GenBank/DDBJ whole genome shotgun (WGS) entry which is preliminary data.</text>
</comment>
<proteinExistence type="predicted"/>
<dbReference type="Pfam" id="PF14291">
    <property type="entry name" value="DUF4371"/>
    <property type="match status" value="1"/>
</dbReference>